<dbReference type="SUPFAM" id="SSF49313">
    <property type="entry name" value="Cadherin-like"/>
    <property type="match status" value="3"/>
</dbReference>
<accession>A0A9Q1IPX2</accession>
<dbReference type="PANTHER" id="PTHR24028">
    <property type="entry name" value="CADHERIN-87A"/>
    <property type="match status" value="1"/>
</dbReference>
<evidence type="ECO:0000259" key="8">
    <source>
        <dbReference type="PROSITE" id="PS50268"/>
    </source>
</evidence>
<keyword evidence="7" id="KW-0732">Signal</keyword>
<dbReference type="InterPro" id="IPR015919">
    <property type="entry name" value="Cadherin-like_sf"/>
</dbReference>
<dbReference type="OrthoDB" id="8937187at2759"/>
<evidence type="ECO:0000256" key="3">
    <source>
        <dbReference type="ARBA" id="ARBA00022989"/>
    </source>
</evidence>
<comment type="subcellular location">
    <subcellularLocation>
        <location evidence="1">Membrane</location>
        <topology evidence="1">Single-pass membrane protein</topology>
    </subcellularLocation>
</comment>
<dbReference type="Gene3D" id="2.60.40.60">
    <property type="entry name" value="Cadherins"/>
    <property type="match status" value="3"/>
</dbReference>
<keyword evidence="2" id="KW-0812">Transmembrane</keyword>
<keyword evidence="6" id="KW-0106">Calcium</keyword>
<dbReference type="SMART" id="SM00112">
    <property type="entry name" value="CA"/>
    <property type="match status" value="2"/>
</dbReference>
<reference evidence="9" key="1">
    <citation type="journal article" date="2023" name="Science">
        <title>Genome structures resolve the early diversification of teleost fishes.</title>
        <authorList>
            <person name="Parey E."/>
            <person name="Louis A."/>
            <person name="Montfort J."/>
            <person name="Bouchez O."/>
            <person name="Roques C."/>
            <person name="Iampietro C."/>
            <person name="Lluch J."/>
            <person name="Castinel A."/>
            <person name="Donnadieu C."/>
            <person name="Desvignes T."/>
            <person name="Floi Bucao C."/>
            <person name="Jouanno E."/>
            <person name="Wen M."/>
            <person name="Mejri S."/>
            <person name="Dirks R."/>
            <person name="Jansen H."/>
            <person name="Henkel C."/>
            <person name="Chen W.J."/>
            <person name="Zahm M."/>
            <person name="Cabau C."/>
            <person name="Klopp C."/>
            <person name="Thompson A.W."/>
            <person name="Robinson-Rechavi M."/>
            <person name="Braasch I."/>
            <person name="Lecointre G."/>
            <person name="Bobe J."/>
            <person name="Postlethwait J.H."/>
            <person name="Berthelot C."/>
            <person name="Roest Crollius H."/>
            <person name="Guiguen Y."/>
        </authorList>
    </citation>
    <scope>NUCLEOTIDE SEQUENCE</scope>
    <source>
        <strain evidence="9">WJC10195</strain>
    </source>
</reference>
<dbReference type="EMBL" id="JAINUF010000010">
    <property type="protein sequence ID" value="KAJ8347821.1"/>
    <property type="molecule type" value="Genomic_DNA"/>
</dbReference>
<dbReference type="PROSITE" id="PS50268">
    <property type="entry name" value="CADHERIN_2"/>
    <property type="match status" value="2"/>
</dbReference>
<dbReference type="InterPro" id="IPR050174">
    <property type="entry name" value="Protocadherin/Cadherin-CA"/>
</dbReference>
<dbReference type="PANTHER" id="PTHR24028:SF328">
    <property type="entry name" value="CADHERIN-3"/>
    <property type="match status" value="1"/>
</dbReference>
<name>A0A9Q1IPX2_SYNKA</name>
<comment type="caution">
    <text evidence="9">The sequence shown here is derived from an EMBL/GenBank/DDBJ whole genome shotgun (WGS) entry which is preliminary data.</text>
</comment>
<feature type="signal peptide" evidence="7">
    <location>
        <begin position="1"/>
        <end position="27"/>
    </location>
</feature>
<dbReference type="CDD" id="cd11304">
    <property type="entry name" value="Cadherin_repeat"/>
    <property type="match status" value="3"/>
</dbReference>
<evidence type="ECO:0000256" key="5">
    <source>
        <dbReference type="ARBA" id="ARBA00023180"/>
    </source>
</evidence>
<evidence type="ECO:0000256" key="2">
    <source>
        <dbReference type="ARBA" id="ARBA00022692"/>
    </source>
</evidence>
<evidence type="ECO:0000256" key="7">
    <source>
        <dbReference type="SAM" id="SignalP"/>
    </source>
</evidence>
<dbReference type="InterPro" id="IPR002126">
    <property type="entry name" value="Cadherin-like_dom"/>
</dbReference>
<keyword evidence="4" id="KW-0472">Membrane</keyword>
<dbReference type="FunFam" id="2.60.40.60:FF:000067">
    <property type="entry name" value="FAT atypical cadherin 1"/>
    <property type="match status" value="1"/>
</dbReference>
<keyword evidence="5" id="KW-0325">Glycoprotein</keyword>
<evidence type="ECO:0000256" key="4">
    <source>
        <dbReference type="ARBA" id="ARBA00023136"/>
    </source>
</evidence>
<keyword evidence="10" id="KW-1185">Reference proteome</keyword>
<dbReference type="FunFam" id="2.60.40.60:FF:000064">
    <property type="entry name" value="FAT atypical cadherin 1"/>
    <property type="match status" value="1"/>
</dbReference>
<evidence type="ECO:0000256" key="1">
    <source>
        <dbReference type="ARBA" id="ARBA00004167"/>
    </source>
</evidence>
<evidence type="ECO:0000256" key="6">
    <source>
        <dbReference type="PROSITE-ProRule" id="PRU00043"/>
    </source>
</evidence>
<dbReference type="GO" id="GO:0005509">
    <property type="term" value="F:calcium ion binding"/>
    <property type="evidence" value="ECO:0007669"/>
    <property type="project" value="UniProtKB-UniRule"/>
</dbReference>
<proteinExistence type="predicted"/>
<gene>
    <name evidence="9" type="ORF">SKAU_G00264100</name>
</gene>
<protein>
    <recommendedName>
        <fullName evidence="8">Cadherin domain-containing protein</fullName>
    </recommendedName>
</protein>
<dbReference type="GO" id="GO:0007156">
    <property type="term" value="P:homophilic cell adhesion via plasma membrane adhesion molecules"/>
    <property type="evidence" value="ECO:0007669"/>
    <property type="project" value="InterPro"/>
</dbReference>
<keyword evidence="3" id="KW-1133">Transmembrane helix</keyword>
<organism evidence="9 10">
    <name type="scientific">Synaphobranchus kaupii</name>
    <name type="common">Kaup's arrowtooth eel</name>
    <dbReference type="NCBI Taxonomy" id="118154"/>
    <lineage>
        <taxon>Eukaryota</taxon>
        <taxon>Metazoa</taxon>
        <taxon>Chordata</taxon>
        <taxon>Craniata</taxon>
        <taxon>Vertebrata</taxon>
        <taxon>Euteleostomi</taxon>
        <taxon>Actinopterygii</taxon>
        <taxon>Neopterygii</taxon>
        <taxon>Teleostei</taxon>
        <taxon>Anguilliformes</taxon>
        <taxon>Synaphobranchidae</taxon>
        <taxon>Synaphobranchus</taxon>
    </lineage>
</organism>
<dbReference type="AlphaFoldDB" id="A0A9Q1IPX2"/>
<evidence type="ECO:0000313" key="9">
    <source>
        <dbReference type="EMBL" id="KAJ8347821.1"/>
    </source>
</evidence>
<sequence length="385" mass="42698">MGGNTGVHTRLLCMVLQLFLPLSEICCQGPQDPGIAHQFFFTRPVYNATIYENSAAWTYVTSEVRMGVCLVLGSWDIQYWIDSGDDEGLFSTEEYTVGNFSFLRIRTKGGNSTILNREIQDSYALMVKAITKGGLEASTTVNVQILDMNDLRPLFSPTAYSVSVSESTPLRTSLVQVTATDADIGSNGEFYYFFREKVEDFAVHPTSGVISLCTRLNTDKQRSYDLEVFAVERGVKPYGINGVSSRAKVSIHVERVNEYAPTMNIVVNIPSLLDMNTVYAVATVEDMDEGLNGDIEWVSIVAGDPLEQFVVDRSAVGNEYKIKASELVHWDSFPYGCNLTLQAKDRGSPPKFSNVQIGTSVLKVEAKDNDKGKDGDIRYSIRGWE</sequence>
<feature type="domain" description="Cadherin" evidence="8">
    <location>
        <begin position="42"/>
        <end position="155"/>
    </location>
</feature>
<feature type="chain" id="PRO_5040479132" description="Cadherin domain-containing protein" evidence="7">
    <location>
        <begin position="28"/>
        <end position="385"/>
    </location>
</feature>
<feature type="domain" description="Cadherin" evidence="8">
    <location>
        <begin position="156"/>
        <end position="263"/>
    </location>
</feature>
<dbReference type="Proteomes" id="UP001152622">
    <property type="component" value="Chromosome 10"/>
</dbReference>
<evidence type="ECO:0000313" key="10">
    <source>
        <dbReference type="Proteomes" id="UP001152622"/>
    </source>
</evidence>
<dbReference type="PRINTS" id="PR00205">
    <property type="entry name" value="CADHERIN"/>
</dbReference>
<dbReference type="Pfam" id="PF00028">
    <property type="entry name" value="Cadherin"/>
    <property type="match status" value="1"/>
</dbReference>
<dbReference type="GO" id="GO:0005886">
    <property type="term" value="C:plasma membrane"/>
    <property type="evidence" value="ECO:0007669"/>
    <property type="project" value="TreeGrafter"/>
</dbReference>